<dbReference type="Gene3D" id="3.30.70.270">
    <property type="match status" value="1"/>
</dbReference>
<evidence type="ECO:0000259" key="1">
    <source>
        <dbReference type="PROSITE" id="PS50887"/>
    </source>
</evidence>
<dbReference type="PROSITE" id="PS50887">
    <property type="entry name" value="GGDEF"/>
    <property type="match status" value="1"/>
</dbReference>
<dbReference type="PATRIC" id="fig|291169.3.peg.2674"/>
<dbReference type="SUPFAM" id="SSF55781">
    <property type="entry name" value="GAF domain-like"/>
    <property type="match status" value="1"/>
</dbReference>
<dbReference type="Gene3D" id="3.30.450.40">
    <property type="match status" value="1"/>
</dbReference>
<gene>
    <name evidence="2" type="primary">cph2_8</name>
    <name evidence="2" type="ORF">A9E74_02650</name>
</gene>
<dbReference type="NCBIfam" id="TIGR00254">
    <property type="entry name" value="GGDEF"/>
    <property type="match status" value="1"/>
</dbReference>
<organism evidence="2 3">
    <name type="scientific">Methylophaga muralis</name>
    <dbReference type="NCBI Taxonomy" id="291169"/>
    <lineage>
        <taxon>Bacteria</taxon>
        <taxon>Pseudomonadati</taxon>
        <taxon>Pseudomonadota</taxon>
        <taxon>Gammaproteobacteria</taxon>
        <taxon>Thiotrichales</taxon>
        <taxon>Piscirickettsiaceae</taxon>
        <taxon>Methylophaga</taxon>
    </lineage>
</organism>
<dbReference type="InterPro" id="IPR003018">
    <property type="entry name" value="GAF"/>
</dbReference>
<dbReference type="AlphaFoldDB" id="A0A1E3GNH5"/>
<feature type="domain" description="GGDEF" evidence="1">
    <location>
        <begin position="196"/>
        <end position="322"/>
    </location>
</feature>
<dbReference type="Pfam" id="PF00990">
    <property type="entry name" value="GGDEF"/>
    <property type="match status" value="1"/>
</dbReference>
<proteinExistence type="predicted"/>
<dbReference type="STRING" id="291169.A9E74_02650"/>
<dbReference type="CDD" id="cd01949">
    <property type="entry name" value="GGDEF"/>
    <property type="match status" value="1"/>
</dbReference>
<dbReference type="SUPFAM" id="SSF55073">
    <property type="entry name" value="Nucleotide cyclase"/>
    <property type="match status" value="1"/>
</dbReference>
<protein>
    <submittedName>
        <fullName evidence="2">Phytochrome-like protein cph2</fullName>
    </submittedName>
</protein>
<sequence length="322" mass="36628">MISPLLPEDEKQRMEKLRALKILDSAPEERFDRLTRMAKRMFGVDISVLSLIDDGRQWFKSKASENELPDETPREISFCGHAILGNDVFVVEDTFEDHRFKDNPLVTENPNIRFYAGYPLKVGNGSALGTLCIIDDQPREFDPEDLQLLRDLGVMAEQEIAALQLATLDDLTLISNRRGFKDLAKHSLSVCKRKALPVSILLFDLNKFKPINDKFGHAEGDRALIVFANTLRKVFRESDVFGRLGGDEFAVLMMDVDAENTEKVIERFKAEITAYNEEAARGYDIEYSVGYTNTLVEEHIDINDLLAASDKKMYAEKDNKVR</sequence>
<dbReference type="PANTHER" id="PTHR43102">
    <property type="entry name" value="SLR1143 PROTEIN"/>
    <property type="match status" value="1"/>
</dbReference>
<dbReference type="SMART" id="SM00267">
    <property type="entry name" value="GGDEF"/>
    <property type="match status" value="1"/>
</dbReference>
<dbReference type="InterPro" id="IPR029787">
    <property type="entry name" value="Nucleotide_cyclase"/>
</dbReference>
<dbReference type="SMART" id="SM00065">
    <property type="entry name" value="GAF"/>
    <property type="match status" value="1"/>
</dbReference>
<dbReference type="Proteomes" id="UP000094379">
    <property type="component" value="Unassembled WGS sequence"/>
</dbReference>
<dbReference type="InterPro" id="IPR043128">
    <property type="entry name" value="Rev_trsase/Diguanyl_cyclase"/>
</dbReference>
<dbReference type="PANTHER" id="PTHR43102:SF2">
    <property type="entry name" value="GAF DOMAIN-CONTAINING PROTEIN"/>
    <property type="match status" value="1"/>
</dbReference>
<evidence type="ECO:0000313" key="3">
    <source>
        <dbReference type="Proteomes" id="UP000094379"/>
    </source>
</evidence>
<dbReference type="EMBL" id="MCRI01000052">
    <property type="protein sequence ID" value="ODN65584.1"/>
    <property type="molecule type" value="Genomic_DNA"/>
</dbReference>
<name>A0A1E3GNH5_9GAMM</name>
<comment type="caution">
    <text evidence="2">The sequence shown here is derived from an EMBL/GenBank/DDBJ whole genome shotgun (WGS) entry which is preliminary data.</text>
</comment>
<dbReference type="RefSeq" id="WP_069297007.1">
    <property type="nucleotide sequence ID" value="NZ_MCRI01000052.1"/>
</dbReference>
<evidence type="ECO:0000313" key="2">
    <source>
        <dbReference type="EMBL" id="ODN65584.1"/>
    </source>
</evidence>
<dbReference type="Pfam" id="PF01590">
    <property type="entry name" value="GAF"/>
    <property type="match status" value="1"/>
</dbReference>
<reference evidence="2 3" key="1">
    <citation type="submission" date="2016-07" db="EMBL/GenBank/DDBJ databases">
        <title>Draft Genome Sequence of Methylophaga muralis Bur 1.</title>
        <authorList>
            <person name="Vasilenko O.V."/>
            <person name="Doronina N.V."/>
            <person name="Shmareva M.N."/>
            <person name="Tarlachkov S.V."/>
            <person name="Mustakhimov I."/>
            <person name="Trotsenko Y.A."/>
        </authorList>
    </citation>
    <scope>NUCLEOTIDE SEQUENCE [LARGE SCALE GENOMIC DNA]</scope>
    <source>
        <strain evidence="2 3">Bur 1</strain>
    </source>
</reference>
<keyword evidence="3" id="KW-1185">Reference proteome</keyword>
<dbReference type="InterPro" id="IPR000160">
    <property type="entry name" value="GGDEF_dom"/>
</dbReference>
<accession>A0A1E3GNH5</accession>
<dbReference type="InterPro" id="IPR029016">
    <property type="entry name" value="GAF-like_dom_sf"/>
</dbReference>